<dbReference type="AlphaFoldDB" id="A0A9N9H3Y3"/>
<organism evidence="1 2">
    <name type="scientific">Cetraspora pellucida</name>
    <dbReference type="NCBI Taxonomy" id="1433469"/>
    <lineage>
        <taxon>Eukaryota</taxon>
        <taxon>Fungi</taxon>
        <taxon>Fungi incertae sedis</taxon>
        <taxon>Mucoromycota</taxon>
        <taxon>Glomeromycotina</taxon>
        <taxon>Glomeromycetes</taxon>
        <taxon>Diversisporales</taxon>
        <taxon>Gigasporaceae</taxon>
        <taxon>Cetraspora</taxon>
    </lineage>
</organism>
<reference evidence="1" key="1">
    <citation type="submission" date="2021-06" db="EMBL/GenBank/DDBJ databases">
        <authorList>
            <person name="Kallberg Y."/>
            <person name="Tangrot J."/>
            <person name="Rosling A."/>
        </authorList>
    </citation>
    <scope>NUCLEOTIDE SEQUENCE</scope>
    <source>
        <strain evidence="1">FL966</strain>
    </source>
</reference>
<evidence type="ECO:0000313" key="1">
    <source>
        <dbReference type="EMBL" id="CAG8651383.1"/>
    </source>
</evidence>
<evidence type="ECO:0000313" key="2">
    <source>
        <dbReference type="Proteomes" id="UP000789759"/>
    </source>
</evidence>
<dbReference type="Proteomes" id="UP000789759">
    <property type="component" value="Unassembled WGS sequence"/>
</dbReference>
<proteinExistence type="predicted"/>
<gene>
    <name evidence="1" type="ORF">CPELLU_LOCUS9351</name>
</gene>
<dbReference type="EMBL" id="CAJVQA010007092">
    <property type="protein sequence ID" value="CAG8651383.1"/>
    <property type="molecule type" value="Genomic_DNA"/>
</dbReference>
<sequence length="66" mass="7861">MVLLDPTVQHFREQPTGLLNKVQSFIKRNLSEFEIEKTRMNGRKCSICKKNRYNIWTCPDYAIDKN</sequence>
<protein>
    <submittedName>
        <fullName evidence="1">17664_t:CDS:1</fullName>
    </submittedName>
</protein>
<comment type="caution">
    <text evidence="1">The sequence shown here is derived from an EMBL/GenBank/DDBJ whole genome shotgun (WGS) entry which is preliminary data.</text>
</comment>
<accession>A0A9N9H3Y3</accession>
<name>A0A9N9H3Y3_9GLOM</name>
<keyword evidence="2" id="KW-1185">Reference proteome</keyword>